<comment type="subunit">
    <text evidence="7">Homodimer.</text>
</comment>
<keyword evidence="5 7" id="KW-0030">Aminoacyl-tRNA synthetase</keyword>
<dbReference type="NCBIfam" id="TIGR00499">
    <property type="entry name" value="lysS_bact"/>
    <property type="match status" value="1"/>
</dbReference>
<dbReference type="Gene3D" id="3.30.930.10">
    <property type="entry name" value="Bira Bifunctional Protein, Domain 2"/>
    <property type="match status" value="1"/>
</dbReference>
<dbReference type="RefSeq" id="WP_141337136.1">
    <property type="nucleotide sequence ID" value="NZ_JBHMAX010000012.1"/>
</dbReference>
<evidence type="ECO:0000259" key="9">
    <source>
        <dbReference type="PROSITE" id="PS50862"/>
    </source>
</evidence>
<accession>A0ABV5V167</accession>
<dbReference type="InterPro" id="IPR018149">
    <property type="entry name" value="Lys-tRNA-synth_II_C"/>
</dbReference>
<dbReference type="Pfam" id="PF01336">
    <property type="entry name" value="tRNA_anti-codon"/>
    <property type="match status" value="1"/>
</dbReference>
<dbReference type="InterPro" id="IPR006195">
    <property type="entry name" value="aa-tRNA-synth_II"/>
</dbReference>
<dbReference type="InterPro" id="IPR004365">
    <property type="entry name" value="NA-bd_OB_tRNA"/>
</dbReference>
<dbReference type="InterPro" id="IPR045864">
    <property type="entry name" value="aa-tRNA-synth_II/BPL/LPL"/>
</dbReference>
<proteinExistence type="inferred from homology"/>
<keyword evidence="7" id="KW-0648">Protein biosynthesis</keyword>
<dbReference type="CDD" id="cd04322">
    <property type="entry name" value="LysRS_N"/>
    <property type="match status" value="1"/>
</dbReference>
<comment type="subcellular location">
    <subcellularLocation>
        <location evidence="7">Cytoplasm</location>
    </subcellularLocation>
</comment>
<dbReference type="HAMAP" id="MF_00252">
    <property type="entry name" value="Lys_tRNA_synth_class2"/>
    <property type="match status" value="1"/>
</dbReference>
<dbReference type="PRINTS" id="PR00982">
    <property type="entry name" value="TRNASYNTHLYS"/>
</dbReference>
<evidence type="ECO:0000313" key="10">
    <source>
        <dbReference type="EMBL" id="MFB9731517.1"/>
    </source>
</evidence>
<evidence type="ECO:0000256" key="1">
    <source>
        <dbReference type="ARBA" id="ARBA00022598"/>
    </source>
</evidence>
<evidence type="ECO:0000256" key="3">
    <source>
        <dbReference type="ARBA" id="ARBA00022741"/>
    </source>
</evidence>
<dbReference type="NCBIfam" id="NF001756">
    <property type="entry name" value="PRK00484.1"/>
    <property type="match status" value="1"/>
</dbReference>
<gene>
    <name evidence="7 10" type="primary">lysS</name>
    <name evidence="10" type="ORF">ACFFN0_05630</name>
</gene>
<evidence type="ECO:0000256" key="4">
    <source>
        <dbReference type="ARBA" id="ARBA00022840"/>
    </source>
</evidence>
<evidence type="ECO:0000256" key="8">
    <source>
        <dbReference type="RuleBase" id="RU000336"/>
    </source>
</evidence>
<dbReference type="InterPro" id="IPR012340">
    <property type="entry name" value="NA-bd_OB-fold"/>
</dbReference>
<sequence>MQIRREKRAAMLEAGVDPYPVSVPVTHSLAEVRARWDHLAAGEETNDPVGVSGRVVHVRNTGKLCFATLQAGDGTRLQAMLSLAEVGQEALDRWKHWVDLGDHVFVHGRVVSSRRGELSVMADEWQMASKALRPLPVLHKELSEEQRVRQRYVDLVVREEARQMVLDRAAVTRAVRRVLEDEGYVEVETPVLQAVHGGAAARPFRTHLNAFDMPMTLRIALELYLKKAVVGGVEKVYEMGRIFRNEGIDSTHSPEFTMLEVYEAHGDQYSMAELMKRMILAAADAVGKRRIATPMGMVDLDGEWRWLSFYEGLSAAVGQKVDVRTSREEMVALAGRHDIPVRPEHNAGRIAMEIFGDLVEPTLLQPTFVHDYPEIAQPLARQHRTHDGLVEAWDLIIAGVERGTAFTELIDPEIQRRRLTEQSLLAAGGDLEAMQLDEDFLRALEYAAPPMGGLGMGLDRLLMLLAGAGIRETILFPFLKPEA</sequence>
<evidence type="ECO:0000256" key="5">
    <source>
        <dbReference type="ARBA" id="ARBA00023146"/>
    </source>
</evidence>
<feature type="binding site" evidence="7">
    <location>
        <position position="394"/>
    </location>
    <ligand>
        <name>Mg(2+)</name>
        <dbReference type="ChEBI" id="CHEBI:18420"/>
        <label>1</label>
    </ligand>
</feature>
<keyword evidence="2 7" id="KW-0479">Metal-binding</keyword>
<comment type="catalytic activity">
    <reaction evidence="6 7 8">
        <text>tRNA(Lys) + L-lysine + ATP = L-lysyl-tRNA(Lys) + AMP + diphosphate</text>
        <dbReference type="Rhea" id="RHEA:20792"/>
        <dbReference type="Rhea" id="RHEA-COMP:9696"/>
        <dbReference type="Rhea" id="RHEA-COMP:9697"/>
        <dbReference type="ChEBI" id="CHEBI:30616"/>
        <dbReference type="ChEBI" id="CHEBI:32551"/>
        <dbReference type="ChEBI" id="CHEBI:33019"/>
        <dbReference type="ChEBI" id="CHEBI:78442"/>
        <dbReference type="ChEBI" id="CHEBI:78529"/>
        <dbReference type="ChEBI" id="CHEBI:456215"/>
        <dbReference type="EC" id="6.1.1.6"/>
    </reaction>
</comment>
<dbReference type="Proteomes" id="UP001589613">
    <property type="component" value="Unassembled WGS sequence"/>
</dbReference>
<evidence type="ECO:0000256" key="6">
    <source>
        <dbReference type="ARBA" id="ARBA00048573"/>
    </source>
</evidence>
<dbReference type="SUPFAM" id="SSF50249">
    <property type="entry name" value="Nucleic acid-binding proteins"/>
    <property type="match status" value="1"/>
</dbReference>
<feature type="binding site" evidence="7">
    <location>
        <position position="401"/>
    </location>
    <ligand>
        <name>Mg(2+)</name>
        <dbReference type="ChEBI" id="CHEBI:18420"/>
        <label>2</label>
    </ligand>
</feature>
<keyword evidence="3 7" id="KW-0547">Nucleotide-binding</keyword>
<dbReference type="EMBL" id="JBHMAX010000012">
    <property type="protein sequence ID" value="MFB9731517.1"/>
    <property type="molecule type" value="Genomic_DNA"/>
</dbReference>
<dbReference type="EC" id="6.1.1.6" evidence="7"/>
<evidence type="ECO:0000313" key="11">
    <source>
        <dbReference type="Proteomes" id="UP001589613"/>
    </source>
</evidence>
<keyword evidence="1 7" id="KW-0436">Ligase</keyword>
<comment type="similarity">
    <text evidence="7">Belongs to the class-II aminoacyl-tRNA synthetase family.</text>
</comment>
<dbReference type="Gene3D" id="2.40.50.140">
    <property type="entry name" value="Nucleic acid-binding proteins"/>
    <property type="match status" value="1"/>
</dbReference>
<keyword evidence="11" id="KW-1185">Reference proteome</keyword>
<dbReference type="GO" id="GO:0004824">
    <property type="term" value="F:lysine-tRNA ligase activity"/>
    <property type="evidence" value="ECO:0007669"/>
    <property type="project" value="UniProtKB-EC"/>
</dbReference>
<feature type="binding site" evidence="7">
    <location>
        <position position="401"/>
    </location>
    <ligand>
        <name>Mg(2+)</name>
        <dbReference type="ChEBI" id="CHEBI:18420"/>
        <label>1</label>
    </ligand>
</feature>
<dbReference type="PANTHER" id="PTHR42918">
    <property type="entry name" value="LYSYL-TRNA SYNTHETASE"/>
    <property type="match status" value="1"/>
</dbReference>
<name>A0ABV5V167_9MICO</name>
<protein>
    <recommendedName>
        <fullName evidence="7">Lysine--tRNA ligase</fullName>
        <ecNumber evidence="7">6.1.1.6</ecNumber>
    </recommendedName>
    <alternativeName>
        <fullName evidence="7">Lysyl-tRNA synthetase</fullName>
        <shortName evidence="7">LysRS</shortName>
    </alternativeName>
</protein>
<keyword evidence="7 8" id="KW-0460">Magnesium</keyword>
<feature type="domain" description="Aminoacyl-transfer RNA synthetases class-II family profile" evidence="9">
    <location>
        <begin position="168"/>
        <end position="481"/>
    </location>
</feature>
<comment type="caution">
    <text evidence="10">The sequence shown here is derived from an EMBL/GenBank/DDBJ whole genome shotgun (WGS) entry which is preliminary data.</text>
</comment>
<comment type="cofactor">
    <cofactor evidence="7 8">
        <name>Mg(2+)</name>
        <dbReference type="ChEBI" id="CHEBI:18420"/>
    </cofactor>
    <text evidence="7 8">Binds 3 Mg(2+) ions per subunit.</text>
</comment>
<dbReference type="InterPro" id="IPR004364">
    <property type="entry name" value="Aa-tRNA-synt_II"/>
</dbReference>
<evidence type="ECO:0000256" key="7">
    <source>
        <dbReference type="HAMAP-Rule" id="MF_00252"/>
    </source>
</evidence>
<dbReference type="InterPro" id="IPR002313">
    <property type="entry name" value="Lys-tRNA-ligase_II"/>
</dbReference>
<dbReference type="PANTHER" id="PTHR42918:SF15">
    <property type="entry name" value="LYSINE--TRNA LIGASE, CHLOROPLASTIC_MITOCHONDRIAL"/>
    <property type="match status" value="1"/>
</dbReference>
<dbReference type="SUPFAM" id="SSF55681">
    <property type="entry name" value="Class II aaRS and biotin synthetases"/>
    <property type="match status" value="1"/>
</dbReference>
<dbReference type="Pfam" id="PF00152">
    <property type="entry name" value="tRNA-synt_2"/>
    <property type="match status" value="1"/>
</dbReference>
<keyword evidence="4 7" id="KW-0067">ATP-binding</keyword>
<keyword evidence="7" id="KW-0963">Cytoplasm</keyword>
<evidence type="ECO:0000256" key="2">
    <source>
        <dbReference type="ARBA" id="ARBA00022723"/>
    </source>
</evidence>
<reference evidence="10 11" key="1">
    <citation type="submission" date="2024-09" db="EMBL/GenBank/DDBJ databases">
        <authorList>
            <person name="Sun Q."/>
            <person name="Mori K."/>
        </authorList>
    </citation>
    <scope>NUCLEOTIDE SEQUENCE [LARGE SCALE GENOMIC DNA]</scope>
    <source>
        <strain evidence="10 11">JCM 12763</strain>
    </source>
</reference>
<dbReference type="InterPro" id="IPR044136">
    <property type="entry name" value="Lys-tRNA-ligase_II_N"/>
</dbReference>
<dbReference type="PROSITE" id="PS50862">
    <property type="entry name" value="AA_TRNA_LIGASE_II"/>
    <property type="match status" value="1"/>
</dbReference>
<organism evidence="10 11">
    <name type="scientific">Ornithinimicrobium kibberense</name>
    <dbReference type="NCBI Taxonomy" id="282060"/>
    <lineage>
        <taxon>Bacteria</taxon>
        <taxon>Bacillati</taxon>
        <taxon>Actinomycetota</taxon>
        <taxon>Actinomycetes</taxon>
        <taxon>Micrococcales</taxon>
        <taxon>Ornithinimicrobiaceae</taxon>
        <taxon>Ornithinimicrobium</taxon>
    </lineage>
</organism>